<evidence type="ECO:0000256" key="1">
    <source>
        <dbReference type="ARBA" id="ARBA00022801"/>
    </source>
</evidence>
<comment type="caution">
    <text evidence="3">The sequence shown here is derived from an EMBL/GenBank/DDBJ whole genome shotgun (WGS) entry which is preliminary data.</text>
</comment>
<dbReference type="STRING" id="1573173.A0A161WI60"/>
<accession>A0A161WI60</accession>
<sequence>MAHSYLEYMRLKAIVSTLRFFDGEKPAEPSPDESFTFMSSDGQRELKVNVYRPKIASTGPSPVIINWNGGAFVFAAHGSDELFCQRVAKETAYTVLDASYALAPEYPFPSALEDAEELILQVIKRPTEYDTQNIVLSGFSSGGNLALAAASNLKKQQSCVLDKPIRAIAVFYPPTNMTILPAEKRTVDGSLPPIPPILGVLMNTFRSSYLPPGVDPADPRISVLAADPNTFPDHVLIITAEQDRLAPEAEELSEKLQKAGKNVQLKRFDGVGHGWDKTKDEESNDARARDEAYGLVVKFLSSLE</sequence>
<dbReference type="InterPro" id="IPR029058">
    <property type="entry name" value="AB_hydrolase_fold"/>
</dbReference>
<protein>
    <submittedName>
        <fullName evidence="3">Esterase lipase</fullName>
    </submittedName>
</protein>
<dbReference type="Proteomes" id="UP000076584">
    <property type="component" value="Unassembled WGS sequence"/>
</dbReference>
<reference evidence="3 4" key="1">
    <citation type="submission" date="2015-06" db="EMBL/GenBank/DDBJ databases">
        <title>Survival trade-offs in plant roots during colonization by closely related pathogenic and mutualistic fungi.</title>
        <authorList>
            <person name="Hacquard S."/>
            <person name="Kracher B."/>
            <person name="Hiruma K."/>
            <person name="Weinman A."/>
            <person name="Muench P."/>
            <person name="Garrido Oter R."/>
            <person name="Ver Loren van Themaat E."/>
            <person name="Dallerey J.-F."/>
            <person name="Damm U."/>
            <person name="Henrissat B."/>
            <person name="Lespinet O."/>
            <person name="Thon M."/>
            <person name="Kemen E."/>
            <person name="McHardy A.C."/>
            <person name="Schulze-Lefert P."/>
            <person name="O'Connell R.J."/>
        </authorList>
    </citation>
    <scope>NUCLEOTIDE SEQUENCE [LARGE SCALE GENOMIC DNA]</scope>
    <source>
        <strain evidence="3 4">MAFF 238704</strain>
    </source>
</reference>
<evidence type="ECO:0000313" key="4">
    <source>
        <dbReference type="Proteomes" id="UP000076584"/>
    </source>
</evidence>
<feature type="domain" description="Alpha/beta hydrolase fold-3" evidence="2">
    <location>
        <begin position="68"/>
        <end position="275"/>
    </location>
</feature>
<name>A0A161WI60_COLIC</name>
<evidence type="ECO:0000313" key="3">
    <source>
        <dbReference type="EMBL" id="KZL70636.1"/>
    </source>
</evidence>
<organism evidence="3 4">
    <name type="scientific">Colletotrichum incanum</name>
    <name type="common">Soybean anthracnose fungus</name>
    <dbReference type="NCBI Taxonomy" id="1573173"/>
    <lineage>
        <taxon>Eukaryota</taxon>
        <taxon>Fungi</taxon>
        <taxon>Dikarya</taxon>
        <taxon>Ascomycota</taxon>
        <taxon>Pezizomycotina</taxon>
        <taxon>Sordariomycetes</taxon>
        <taxon>Hypocreomycetidae</taxon>
        <taxon>Glomerellales</taxon>
        <taxon>Glomerellaceae</taxon>
        <taxon>Colletotrichum</taxon>
        <taxon>Colletotrichum spaethianum species complex</taxon>
    </lineage>
</organism>
<evidence type="ECO:0000259" key="2">
    <source>
        <dbReference type="Pfam" id="PF07859"/>
    </source>
</evidence>
<keyword evidence="1" id="KW-0378">Hydrolase</keyword>
<dbReference type="SUPFAM" id="SSF53474">
    <property type="entry name" value="alpha/beta-Hydrolases"/>
    <property type="match status" value="1"/>
</dbReference>
<dbReference type="AlphaFoldDB" id="A0A161WI60"/>
<dbReference type="GO" id="GO:0016787">
    <property type="term" value="F:hydrolase activity"/>
    <property type="evidence" value="ECO:0007669"/>
    <property type="project" value="UniProtKB-KW"/>
</dbReference>
<dbReference type="Pfam" id="PF07859">
    <property type="entry name" value="Abhydrolase_3"/>
    <property type="match status" value="1"/>
</dbReference>
<proteinExistence type="predicted"/>
<dbReference type="EMBL" id="LFIW01002438">
    <property type="protein sequence ID" value="KZL70636.1"/>
    <property type="molecule type" value="Genomic_DNA"/>
</dbReference>
<gene>
    <name evidence="3" type="ORF">CI238_01544</name>
</gene>
<dbReference type="InterPro" id="IPR050300">
    <property type="entry name" value="GDXG_lipolytic_enzyme"/>
</dbReference>
<dbReference type="Gene3D" id="3.40.50.1820">
    <property type="entry name" value="alpha/beta hydrolase"/>
    <property type="match status" value="1"/>
</dbReference>
<dbReference type="PANTHER" id="PTHR48081">
    <property type="entry name" value="AB HYDROLASE SUPERFAMILY PROTEIN C4A8.06C"/>
    <property type="match status" value="1"/>
</dbReference>
<dbReference type="InterPro" id="IPR013094">
    <property type="entry name" value="AB_hydrolase_3"/>
</dbReference>
<dbReference type="PANTHER" id="PTHR48081:SF8">
    <property type="entry name" value="ALPHA_BETA HYDROLASE FOLD-3 DOMAIN-CONTAINING PROTEIN-RELATED"/>
    <property type="match status" value="1"/>
</dbReference>
<keyword evidence="4" id="KW-1185">Reference proteome</keyword>